<accession>A0A8J3YF68</accession>
<evidence type="ECO:0000313" key="3">
    <source>
        <dbReference type="EMBL" id="GIJ06595.1"/>
    </source>
</evidence>
<keyword evidence="1" id="KW-1133">Transmembrane helix</keyword>
<dbReference type="PANTHER" id="PTHR36933:SF1">
    <property type="entry name" value="SLL0788 PROTEIN"/>
    <property type="match status" value="1"/>
</dbReference>
<dbReference type="AlphaFoldDB" id="A0A8J3YF68"/>
<dbReference type="InterPro" id="IPR012347">
    <property type="entry name" value="Ferritin-like"/>
</dbReference>
<feature type="transmembrane region" description="Helical" evidence="1">
    <location>
        <begin position="16"/>
        <end position="42"/>
    </location>
</feature>
<sequence>MHDQNVDPAPPRRRGLVVLLGVAGAALAVAVGLSIGLAMPVLTAPSDDSSDVGFARDMSTHHAQAVEMSMLGVRQAGLEEVRRMALDMGLTQQAQIGTMRAWLKQWNVPPTGTGPRMAWMRDGGMSHDADMADQPAEDAPMPGMATEAEMARLGTLSGAQFDALFCDLMIRHHAGGIEMVDAVLRTDPEDEVRELAEAIKVGQQSEINALTQLKSRLSEQ</sequence>
<dbReference type="EMBL" id="BOOY01000043">
    <property type="protein sequence ID" value="GIJ06595.1"/>
    <property type="molecule type" value="Genomic_DNA"/>
</dbReference>
<dbReference type="Pfam" id="PF03713">
    <property type="entry name" value="DUF305"/>
    <property type="match status" value="1"/>
</dbReference>
<reference evidence="3" key="1">
    <citation type="submission" date="2021-01" db="EMBL/GenBank/DDBJ databases">
        <title>Whole genome shotgun sequence of Spirilliplanes yamanashiensis NBRC 15828.</title>
        <authorList>
            <person name="Komaki H."/>
            <person name="Tamura T."/>
        </authorList>
    </citation>
    <scope>NUCLEOTIDE SEQUENCE</scope>
    <source>
        <strain evidence="3">NBRC 15828</strain>
    </source>
</reference>
<evidence type="ECO:0000259" key="2">
    <source>
        <dbReference type="Pfam" id="PF03713"/>
    </source>
</evidence>
<keyword evidence="1" id="KW-0812">Transmembrane</keyword>
<name>A0A8J3YF68_9ACTN</name>
<dbReference type="InterPro" id="IPR005183">
    <property type="entry name" value="DUF305_CopM-like"/>
</dbReference>
<dbReference type="PANTHER" id="PTHR36933">
    <property type="entry name" value="SLL0788 PROTEIN"/>
    <property type="match status" value="1"/>
</dbReference>
<gene>
    <name evidence="3" type="ORF">Sya03_59470</name>
</gene>
<evidence type="ECO:0000313" key="4">
    <source>
        <dbReference type="Proteomes" id="UP000652013"/>
    </source>
</evidence>
<comment type="caution">
    <text evidence="3">The sequence shown here is derived from an EMBL/GenBank/DDBJ whole genome shotgun (WGS) entry which is preliminary data.</text>
</comment>
<dbReference type="Proteomes" id="UP000652013">
    <property type="component" value="Unassembled WGS sequence"/>
</dbReference>
<keyword evidence="4" id="KW-1185">Reference proteome</keyword>
<protein>
    <submittedName>
        <fullName evidence="3">DUF305 domain-containing protein</fullName>
    </submittedName>
</protein>
<feature type="domain" description="DUF305" evidence="2">
    <location>
        <begin position="51"/>
        <end position="213"/>
    </location>
</feature>
<dbReference type="RefSeq" id="WP_203941761.1">
    <property type="nucleotide sequence ID" value="NZ_BAAAGJ010000001.1"/>
</dbReference>
<organism evidence="3 4">
    <name type="scientific">Spirilliplanes yamanashiensis</name>
    <dbReference type="NCBI Taxonomy" id="42233"/>
    <lineage>
        <taxon>Bacteria</taxon>
        <taxon>Bacillati</taxon>
        <taxon>Actinomycetota</taxon>
        <taxon>Actinomycetes</taxon>
        <taxon>Micromonosporales</taxon>
        <taxon>Micromonosporaceae</taxon>
        <taxon>Spirilliplanes</taxon>
    </lineage>
</organism>
<dbReference type="Gene3D" id="1.20.1260.10">
    <property type="match status" value="1"/>
</dbReference>
<evidence type="ECO:0000256" key="1">
    <source>
        <dbReference type="SAM" id="Phobius"/>
    </source>
</evidence>
<keyword evidence="1" id="KW-0472">Membrane</keyword>
<dbReference type="InterPro" id="IPR006311">
    <property type="entry name" value="TAT_signal"/>
</dbReference>
<proteinExistence type="predicted"/>
<dbReference type="PROSITE" id="PS51318">
    <property type="entry name" value="TAT"/>
    <property type="match status" value="1"/>
</dbReference>